<evidence type="ECO:0000259" key="5">
    <source>
        <dbReference type="PROSITE" id="PS51379"/>
    </source>
</evidence>
<keyword evidence="1" id="KW-0004">4Fe-4S</keyword>
<dbReference type="InterPro" id="IPR017900">
    <property type="entry name" value="4Fe4S_Fe_S_CS"/>
</dbReference>
<keyword evidence="3" id="KW-0408">Iron</keyword>
<evidence type="ECO:0000256" key="2">
    <source>
        <dbReference type="ARBA" id="ARBA00022723"/>
    </source>
</evidence>
<keyword evidence="4" id="KW-0411">Iron-sulfur</keyword>
<dbReference type="Gene3D" id="3.30.70.3270">
    <property type="match status" value="1"/>
</dbReference>
<dbReference type="GO" id="GO:0046872">
    <property type="term" value="F:metal ion binding"/>
    <property type="evidence" value="ECO:0007669"/>
    <property type="project" value="UniProtKB-KW"/>
</dbReference>
<feature type="domain" description="4Fe-4S ferredoxin-type" evidence="5">
    <location>
        <begin position="67"/>
        <end position="96"/>
    </location>
</feature>
<evidence type="ECO:0000256" key="4">
    <source>
        <dbReference type="ARBA" id="ARBA00023014"/>
    </source>
</evidence>
<dbReference type="PANTHER" id="PTHR43687">
    <property type="entry name" value="ADENYLYLSULFATE REDUCTASE, BETA SUBUNIT"/>
    <property type="match status" value="1"/>
</dbReference>
<dbReference type="PROSITE" id="PS00198">
    <property type="entry name" value="4FE4S_FER_1"/>
    <property type="match status" value="2"/>
</dbReference>
<dbReference type="AlphaFoldDB" id="A0A4R3KDM8"/>
<dbReference type="InterPro" id="IPR050572">
    <property type="entry name" value="Fe-S_Ferredoxin"/>
</dbReference>
<evidence type="ECO:0000313" key="7">
    <source>
        <dbReference type="Proteomes" id="UP000295726"/>
    </source>
</evidence>
<proteinExistence type="predicted"/>
<evidence type="ECO:0000256" key="3">
    <source>
        <dbReference type="ARBA" id="ARBA00023004"/>
    </source>
</evidence>
<keyword evidence="2" id="KW-0479">Metal-binding</keyword>
<evidence type="ECO:0000313" key="6">
    <source>
        <dbReference type="EMBL" id="TCS80751.1"/>
    </source>
</evidence>
<feature type="domain" description="4Fe-4S ferredoxin-type" evidence="5">
    <location>
        <begin position="36"/>
        <end position="65"/>
    </location>
</feature>
<dbReference type="EMBL" id="SLZZ01000005">
    <property type="protein sequence ID" value="TCS80751.1"/>
    <property type="molecule type" value="Genomic_DNA"/>
</dbReference>
<dbReference type="GO" id="GO:0051539">
    <property type="term" value="F:4 iron, 4 sulfur cluster binding"/>
    <property type="evidence" value="ECO:0007669"/>
    <property type="project" value="UniProtKB-KW"/>
</dbReference>
<dbReference type="InterPro" id="IPR017896">
    <property type="entry name" value="4Fe4S_Fe-S-bd"/>
</dbReference>
<comment type="caution">
    <text evidence="6">The sequence shown here is derived from an EMBL/GenBank/DDBJ whole genome shotgun (WGS) entry which is preliminary data.</text>
</comment>
<dbReference type="OrthoDB" id="9803192at2"/>
<accession>A0A4R3KDM8</accession>
<gene>
    <name evidence="6" type="ORF">EDD59_105134</name>
</gene>
<organism evidence="6 7">
    <name type="scientific">Muricomes intestini</name>
    <dbReference type="NCBI Taxonomy" id="1796634"/>
    <lineage>
        <taxon>Bacteria</taxon>
        <taxon>Bacillati</taxon>
        <taxon>Bacillota</taxon>
        <taxon>Clostridia</taxon>
        <taxon>Lachnospirales</taxon>
        <taxon>Lachnospiraceae</taxon>
        <taxon>Muricomes</taxon>
    </lineage>
</organism>
<dbReference type="RefSeq" id="WP_132379701.1">
    <property type="nucleotide sequence ID" value="NZ_DAIPCY010000025.1"/>
</dbReference>
<protein>
    <submittedName>
        <fullName evidence="6">4Fe-4S dicluster protein</fullName>
    </submittedName>
</protein>
<keyword evidence="7" id="KW-1185">Reference proteome</keyword>
<reference evidence="6 7" key="1">
    <citation type="submission" date="2019-03" db="EMBL/GenBank/DDBJ databases">
        <title>Genomic Encyclopedia of Type Strains, Phase IV (KMG-IV): sequencing the most valuable type-strain genomes for metagenomic binning, comparative biology and taxonomic classification.</title>
        <authorList>
            <person name="Goeker M."/>
        </authorList>
    </citation>
    <scope>NUCLEOTIDE SEQUENCE [LARGE SCALE GENOMIC DNA]</scope>
    <source>
        <strain evidence="6 7">DSM 29489</strain>
    </source>
</reference>
<dbReference type="PANTHER" id="PTHR43687:SF1">
    <property type="entry name" value="FERREDOXIN III"/>
    <property type="match status" value="1"/>
</dbReference>
<sequence length="116" mass="13434">MSILSMTKTLFKSIVHGPYTENYPAKPRENYERTRGSIENDIEDCIFCGMCTRQCPTGALEIDKGEKRWSIERMQCIQCGYCVNVCPKKCLHMRNQYTAPDTEKVKDDYVARISDH</sequence>
<dbReference type="SUPFAM" id="SSF54862">
    <property type="entry name" value="4Fe-4S ferredoxins"/>
    <property type="match status" value="1"/>
</dbReference>
<dbReference type="PROSITE" id="PS51379">
    <property type="entry name" value="4FE4S_FER_2"/>
    <property type="match status" value="2"/>
</dbReference>
<name>A0A4R3KDM8_9FIRM</name>
<evidence type="ECO:0000256" key="1">
    <source>
        <dbReference type="ARBA" id="ARBA00022485"/>
    </source>
</evidence>
<dbReference type="Pfam" id="PF13187">
    <property type="entry name" value="Fer4_9"/>
    <property type="match status" value="1"/>
</dbReference>
<dbReference type="Proteomes" id="UP000295726">
    <property type="component" value="Unassembled WGS sequence"/>
</dbReference>